<comment type="caution">
    <text evidence="2">The sequence shown here is derived from an EMBL/GenBank/DDBJ whole genome shotgun (WGS) entry which is preliminary data.</text>
</comment>
<dbReference type="Pfam" id="PF09537">
    <property type="entry name" value="DUF2383"/>
    <property type="match status" value="1"/>
</dbReference>
<name>A0ABU5J2U7_9BACI</name>
<evidence type="ECO:0000313" key="3">
    <source>
        <dbReference type="Proteomes" id="UP001290455"/>
    </source>
</evidence>
<protein>
    <submittedName>
        <fullName evidence="2">Ferritin-like domain-containing protein</fullName>
    </submittedName>
</protein>
<proteinExistence type="predicted"/>
<dbReference type="SUPFAM" id="SSF47240">
    <property type="entry name" value="Ferritin-like"/>
    <property type="match status" value="1"/>
</dbReference>
<dbReference type="InterPro" id="IPR009078">
    <property type="entry name" value="Ferritin-like_SF"/>
</dbReference>
<dbReference type="InterPro" id="IPR012347">
    <property type="entry name" value="Ferritin-like"/>
</dbReference>
<feature type="domain" description="DUF2383" evidence="1">
    <location>
        <begin position="5"/>
        <end position="111"/>
    </location>
</feature>
<reference evidence="2 3" key="1">
    <citation type="submission" date="2023-11" db="EMBL/GenBank/DDBJ databases">
        <title>Bacillus jintuensis, isolated from a mudflat on the Beibu Gulf coast.</title>
        <authorList>
            <person name="Li M."/>
        </authorList>
    </citation>
    <scope>NUCLEOTIDE SEQUENCE [LARGE SCALE GENOMIC DNA]</scope>
    <source>
        <strain evidence="2 3">31A1R</strain>
    </source>
</reference>
<evidence type="ECO:0000259" key="1">
    <source>
        <dbReference type="Pfam" id="PF09537"/>
    </source>
</evidence>
<dbReference type="InterPro" id="IPR019052">
    <property type="entry name" value="DUF2383"/>
</dbReference>
<organism evidence="2 3">
    <name type="scientific">Robertmurraya mangrovi</name>
    <dbReference type="NCBI Taxonomy" id="3098077"/>
    <lineage>
        <taxon>Bacteria</taxon>
        <taxon>Bacillati</taxon>
        <taxon>Bacillota</taxon>
        <taxon>Bacilli</taxon>
        <taxon>Bacillales</taxon>
        <taxon>Bacillaceae</taxon>
        <taxon>Robertmurraya</taxon>
    </lineage>
</organism>
<dbReference type="CDD" id="cd00657">
    <property type="entry name" value="Ferritin_like"/>
    <property type="match status" value="1"/>
</dbReference>
<sequence length="143" mass="16589">MVYEDVIKELNAFLKGQYMGIHAYEHLIQNIDDFYIKKELQQIQQDHKMHAMRVAERIQNLGGTPVDDEGFAGSIQEFISRFTTPHTTDGILRTALKGEDFYGIQMSDEIVKGDLDEQSQQLVDEILRHDEKHVEKLRSLLLQ</sequence>
<keyword evidence="3" id="KW-1185">Reference proteome</keyword>
<dbReference type="EMBL" id="JAXOFX010000016">
    <property type="protein sequence ID" value="MDZ5473742.1"/>
    <property type="molecule type" value="Genomic_DNA"/>
</dbReference>
<evidence type="ECO:0000313" key="2">
    <source>
        <dbReference type="EMBL" id="MDZ5473742.1"/>
    </source>
</evidence>
<dbReference type="Gene3D" id="1.20.1260.10">
    <property type="match status" value="1"/>
</dbReference>
<gene>
    <name evidence="2" type="ORF">SM124_18655</name>
</gene>
<dbReference type="Proteomes" id="UP001290455">
    <property type="component" value="Unassembled WGS sequence"/>
</dbReference>
<accession>A0ABU5J2U7</accession>